<dbReference type="Proteomes" id="UP000621560">
    <property type="component" value="Unassembled WGS sequence"/>
</dbReference>
<dbReference type="PRINTS" id="PR00032">
    <property type="entry name" value="HTHARAC"/>
</dbReference>
<dbReference type="GO" id="GO:0043565">
    <property type="term" value="F:sequence-specific DNA binding"/>
    <property type="evidence" value="ECO:0007669"/>
    <property type="project" value="InterPro"/>
</dbReference>
<dbReference type="InterPro" id="IPR037923">
    <property type="entry name" value="HTH-like"/>
</dbReference>
<dbReference type="RefSeq" id="WP_190914655.1">
    <property type="nucleotide sequence ID" value="NZ_JACXIZ010000009.1"/>
</dbReference>
<evidence type="ECO:0000256" key="4">
    <source>
        <dbReference type="ARBA" id="ARBA00023163"/>
    </source>
</evidence>
<sequence length="281" mass="30725">MGDIGAGHRRITPLPPGTQPLPLYVDSIGNHPEQEAIRRPEGFPGYHWLETSGGEGRIVLGGDILALPPRSGVLILPGVPHRYEAALGTWGTMYLTFGGPLAAELLRLLRIERSMRFTWRTAPPFSLLAMLDEVARSRDLLGQEASSLAYRFLLQLGSYAAADAPGQGGGGGGDPERLRPLIAWMEERLADPAIRLEDLCAAAGLSARRLGDLFRVSLGLSPYSYLLHLRIRRAKALLVRDSNATVADIAAACGFRDASHFIAVFRRHTSMTPLQYRRLQL</sequence>
<gene>
    <name evidence="7" type="ORF">IDH44_03225</name>
</gene>
<dbReference type="InterPro" id="IPR009057">
    <property type="entry name" value="Homeodomain-like_sf"/>
</dbReference>
<evidence type="ECO:0000256" key="2">
    <source>
        <dbReference type="ARBA" id="ARBA00023125"/>
    </source>
</evidence>
<dbReference type="PROSITE" id="PS00041">
    <property type="entry name" value="HTH_ARAC_FAMILY_1"/>
    <property type="match status" value="1"/>
</dbReference>
<dbReference type="InterPro" id="IPR018060">
    <property type="entry name" value="HTH_AraC"/>
</dbReference>
<dbReference type="PANTHER" id="PTHR46796">
    <property type="entry name" value="HTH-TYPE TRANSCRIPTIONAL ACTIVATOR RHAS-RELATED"/>
    <property type="match status" value="1"/>
</dbReference>
<keyword evidence="3" id="KW-0010">Activator</keyword>
<dbReference type="AlphaFoldDB" id="A0A927GQA9"/>
<dbReference type="Pfam" id="PF02311">
    <property type="entry name" value="AraC_binding"/>
    <property type="match status" value="1"/>
</dbReference>
<evidence type="ECO:0000313" key="8">
    <source>
        <dbReference type="Proteomes" id="UP000621560"/>
    </source>
</evidence>
<evidence type="ECO:0000256" key="1">
    <source>
        <dbReference type="ARBA" id="ARBA00023015"/>
    </source>
</evidence>
<dbReference type="Pfam" id="PF12833">
    <property type="entry name" value="HTH_18"/>
    <property type="match status" value="1"/>
</dbReference>
<evidence type="ECO:0000256" key="5">
    <source>
        <dbReference type="SAM" id="MobiDB-lite"/>
    </source>
</evidence>
<dbReference type="InterPro" id="IPR003313">
    <property type="entry name" value="AraC-bd"/>
</dbReference>
<feature type="region of interest" description="Disordered" evidence="5">
    <location>
        <begin position="1"/>
        <end position="20"/>
    </location>
</feature>
<organism evidence="7 8">
    <name type="scientific">Paenibacillus sabuli</name>
    <dbReference type="NCBI Taxonomy" id="2772509"/>
    <lineage>
        <taxon>Bacteria</taxon>
        <taxon>Bacillati</taxon>
        <taxon>Bacillota</taxon>
        <taxon>Bacilli</taxon>
        <taxon>Bacillales</taxon>
        <taxon>Paenibacillaceae</taxon>
        <taxon>Paenibacillus</taxon>
    </lineage>
</organism>
<keyword evidence="4" id="KW-0804">Transcription</keyword>
<dbReference type="Gene3D" id="1.10.10.60">
    <property type="entry name" value="Homeodomain-like"/>
    <property type="match status" value="1"/>
</dbReference>
<dbReference type="Gene3D" id="2.60.120.280">
    <property type="entry name" value="Regulatory protein AraC"/>
    <property type="match status" value="1"/>
</dbReference>
<comment type="caution">
    <text evidence="7">The sequence shown here is derived from an EMBL/GenBank/DDBJ whole genome shotgun (WGS) entry which is preliminary data.</text>
</comment>
<dbReference type="PROSITE" id="PS01124">
    <property type="entry name" value="HTH_ARAC_FAMILY_2"/>
    <property type="match status" value="1"/>
</dbReference>
<dbReference type="GO" id="GO:0003700">
    <property type="term" value="F:DNA-binding transcription factor activity"/>
    <property type="evidence" value="ECO:0007669"/>
    <property type="project" value="InterPro"/>
</dbReference>
<name>A0A927GQA9_9BACL</name>
<dbReference type="EMBL" id="JACXIZ010000009">
    <property type="protein sequence ID" value="MBD2844188.1"/>
    <property type="molecule type" value="Genomic_DNA"/>
</dbReference>
<reference evidence="7" key="1">
    <citation type="submission" date="2020-09" db="EMBL/GenBank/DDBJ databases">
        <title>A novel bacterium of genus Paenibacillus, isolated from South China Sea.</title>
        <authorList>
            <person name="Huang H."/>
            <person name="Mo K."/>
            <person name="Hu Y."/>
        </authorList>
    </citation>
    <scope>NUCLEOTIDE SEQUENCE</scope>
    <source>
        <strain evidence="7">IB182496</strain>
    </source>
</reference>
<dbReference type="SUPFAM" id="SSF51215">
    <property type="entry name" value="Regulatory protein AraC"/>
    <property type="match status" value="1"/>
</dbReference>
<dbReference type="SUPFAM" id="SSF46689">
    <property type="entry name" value="Homeodomain-like"/>
    <property type="match status" value="2"/>
</dbReference>
<evidence type="ECO:0000256" key="3">
    <source>
        <dbReference type="ARBA" id="ARBA00023159"/>
    </source>
</evidence>
<dbReference type="SMART" id="SM00342">
    <property type="entry name" value="HTH_ARAC"/>
    <property type="match status" value="1"/>
</dbReference>
<keyword evidence="8" id="KW-1185">Reference proteome</keyword>
<dbReference type="InterPro" id="IPR050204">
    <property type="entry name" value="AraC_XylS_family_regulators"/>
</dbReference>
<keyword evidence="1" id="KW-0805">Transcription regulation</keyword>
<dbReference type="InterPro" id="IPR018062">
    <property type="entry name" value="HTH_AraC-typ_CS"/>
</dbReference>
<feature type="domain" description="HTH araC/xylS-type" evidence="6">
    <location>
        <begin position="179"/>
        <end position="279"/>
    </location>
</feature>
<evidence type="ECO:0000259" key="6">
    <source>
        <dbReference type="PROSITE" id="PS01124"/>
    </source>
</evidence>
<protein>
    <submittedName>
        <fullName evidence="7">Helix-turn-helix domain-containing protein</fullName>
    </submittedName>
</protein>
<accession>A0A927GQA9</accession>
<keyword evidence="2" id="KW-0238">DNA-binding</keyword>
<dbReference type="InterPro" id="IPR020449">
    <property type="entry name" value="Tscrpt_reg_AraC-type_HTH"/>
</dbReference>
<evidence type="ECO:0000313" key="7">
    <source>
        <dbReference type="EMBL" id="MBD2844188.1"/>
    </source>
</evidence>
<proteinExistence type="predicted"/>